<dbReference type="OMA" id="NVFVATP"/>
<dbReference type="AlphaFoldDB" id="W6Q0Y4"/>
<name>W6Q0Y4_PENRF</name>
<dbReference type="EMBL" id="HG792016">
    <property type="protein sequence ID" value="CDM30208.1"/>
    <property type="molecule type" value="Genomic_DNA"/>
</dbReference>
<evidence type="ECO:0000313" key="2">
    <source>
        <dbReference type="Proteomes" id="UP000030686"/>
    </source>
</evidence>
<evidence type="ECO:0000313" key="1">
    <source>
        <dbReference type="EMBL" id="CDM30208.1"/>
    </source>
</evidence>
<organism evidence="1 2">
    <name type="scientific">Penicillium roqueforti (strain FM164)</name>
    <dbReference type="NCBI Taxonomy" id="1365484"/>
    <lineage>
        <taxon>Eukaryota</taxon>
        <taxon>Fungi</taxon>
        <taxon>Dikarya</taxon>
        <taxon>Ascomycota</taxon>
        <taxon>Pezizomycotina</taxon>
        <taxon>Eurotiomycetes</taxon>
        <taxon>Eurotiomycetidae</taxon>
        <taxon>Eurotiales</taxon>
        <taxon>Aspergillaceae</taxon>
        <taxon>Penicillium</taxon>
    </lineage>
</organism>
<proteinExistence type="predicted"/>
<dbReference type="Proteomes" id="UP000030686">
    <property type="component" value="Unassembled WGS sequence"/>
</dbReference>
<accession>W6Q0Y4</accession>
<sequence>MAQEGMQGMFTRDGAYIDERCDIEGPIVWVNVFVATPENRDKTDAEFMDLVAEAIHARIAKKTHRVSISITPEPMHHRVMGCLSLPTRGNYWAFPQFRHLFFDAFLRDALDLALFYQAECAEGNVQIDRERLFRFFHLRSDAF</sequence>
<gene>
    <name evidence="1" type="ORF">PROQFM164_S02g000357</name>
</gene>
<keyword evidence="2" id="KW-1185">Reference proteome</keyword>
<dbReference type="OrthoDB" id="4247763at2759"/>
<reference evidence="1" key="1">
    <citation type="journal article" date="2014" name="Nat. Commun.">
        <title>Multiple recent horizontal transfers of a large genomic region in cheese making fungi.</title>
        <authorList>
            <person name="Cheeseman K."/>
            <person name="Ropars J."/>
            <person name="Renault P."/>
            <person name="Dupont J."/>
            <person name="Gouzy J."/>
            <person name="Branca A."/>
            <person name="Abraham A.L."/>
            <person name="Ceppi M."/>
            <person name="Conseiller E."/>
            <person name="Debuchy R."/>
            <person name="Malagnac F."/>
            <person name="Goarin A."/>
            <person name="Silar P."/>
            <person name="Lacoste S."/>
            <person name="Sallet E."/>
            <person name="Bensimon A."/>
            <person name="Giraud T."/>
            <person name="Brygoo Y."/>
        </authorList>
    </citation>
    <scope>NUCLEOTIDE SEQUENCE [LARGE SCALE GENOMIC DNA]</scope>
    <source>
        <strain evidence="1">FM164</strain>
    </source>
</reference>
<protein>
    <submittedName>
        <fullName evidence="1">Uncharacterized protein</fullName>
    </submittedName>
</protein>